<keyword evidence="2" id="KW-1185">Reference proteome</keyword>
<dbReference type="Proteomes" id="UP000215506">
    <property type="component" value="Unassembled WGS sequence"/>
</dbReference>
<protein>
    <submittedName>
        <fullName evidence="1">Uncharacterized protein</fullName>
    </submittedName>
</protein>
<evidence type="ECO:0000313" key="1">
    <source>
        <dbReference type="EMBL" id="OXR46933.1"/>
    </source>
</evidence>
<name>A0A231HDA2_9NOCA</name>
<dbReference type="EMBL" id="NGAF01000001">
    <property type="protein sequence ID" value="OXR46933.1"/>
    <property type="molecule type" value="Genomic_DNA"/>
</dbReference>
<reference evidence="1 2" key="1">
    <citation type="submission" date="2017-07" db="EMBL/GenBank/DDBJ databases">
        <title>First draft Genome Sequence of Nocardia cerradoensis isolated from human infection.</title>
        <authorList>
            <person name="Carrasco G."/>
        </authorList>
    </citation>
    <scope>NUCLEOTIDE SEQUENCE [LARGE SCALE GENOMIC DNA]</scope>
    <source>
        <strain evidence="1 2">CNM20130759</strain>
    </source>
</reference>
<evidence type="ECO:0000313" key="2">
    <source>
        <dbReference type="Proteomes" id="UP000215506"/>
    </source>
</evidence>
<organism evidence="1 2">
    <name type="scientific">Nocardia cerradoensis</name>
    <dbReference type="NCBI Taxonomy" id="85688"/>
    <lineage>
        <taxon>Bacteria</taxon>
        <taxon>Bacillati</taxon>
        <taxon>Actinomycetota</taxon>
        <taxon>Actinomycetes</taxon>
        <taxon>Mycobacteriales</taxon>
        <taxon>Nocardiaceae</taxon>
        <taxon>Nocardia</taxon>
    </lineage>
</organism>
<sequence>MIIDPVDPIQHLIGAIAWLLIRGQLHGPDTCLEHESSVEFRYENRTWRPTFDPARPAVYPTHPQHRYSARHVPCSNRWPRAPARGAS</sequence>
<proteinExistence type="predicted"/>
<gene>
    <name evidence="1" type="ORF">B7C42_00049</name>
</gene>
<comment type="caution">
    <text evidence="1">The sequence shown here is derived from an EMBL/GenBank/DDBJ whole genome shotgun (WGS) entry which is preliminary data.</text>
</comment>
<dbReference type="AlphaFoldDB" id="A0A231HDA2"/>
<accession>A0A231HDA2</accession>